<evidence type="ECO:0000256" key="1">
    <source>
        <dbReference type="SAM" id="MobiDB-lite"/>
    </source>
</evidence>
<dbReference type="Proteomes" id="UP000030635">
    <property type="component" value="Chromosome"/>
</dbReference>
<proteinExistence type="predicted"/>
<keyword evidence="3" id="KW-1185">Reference proteome</keyword>
<dbReference type="RefSeq" id="WP_039315774.1">
    <property type="nucleotide sequence ID" value="NZ_CP006905.1"/>
</dbReference>
<feature type="compositionally biased region" description="Polar residues" evidence="1">
    <location>
        <begin position="145"/>
        <end position="155"/>
    </location>
</feature>
<dbReference type="AlphaFoldDB" id="A0A0A7FUF8"/>
<gene>
    <name evidence="2" type="ORF">U729_2611</name>
</gene>
<feature type="region of interest" description="Disordered" evidence="1">
    <location>
        <begin position="125"/>
        <end position="155"/>
    </location>
</feature>
<dbReference type="EMBL" id="CP006905">
    <property type="protein sequence ID" value="AIY83208.1"/>
    <property type="molecule type" value="Genomic_DNA"/>
</dbReference>
<protein>
    <recommendedName>
        <fullName evidence="4">Phage tail protein</fullName>
    </recommendedName>
</protein>
<dbReference type="NCBIfam" id="NF047353">
    <property type="entry name" value="tube_lmo2291"/>
    <property type="match status" value="1"/>
</dbReference>
<sequence length="155" mass="16684">MAGFEGVFPVYNLKFKIGTKGKASTPQDMQTIADMENFGIKIDGKVQDWTPMDTMGWARNLMTGKAFSVSLKGKRNVGDPGNDYVSGVAWKDGLDCSTKGEIEFPDGSKLSFDCVIDVKNIGGDDSTKVAPLEFDLKGDGKPTYTPGTSSTVESH</sequence>
<evidence type="ECO:0000313" key="2">
    <source>
        <dbReference type="EMBL" id="AIY83208.1"/>
    </source>
</evidence>
<organism evidence="2 3">
    <name type="scientific">Clostridium baratii str. Sullivan</name>
    <dbReference type="NCBI Taxonomy" id="1415775"/>
    <lineage>
        <taxon>Bacteria</taxon>
        <taxon>Bacillati</taxon>
        <taxon>Bacillota</taxon>
        <taxon>Clostridia</taxon>
        <taxon>Eubacteriales</taxon>
        <taxon>Clostridiaceae</taxon>
        <taxon>Clostridium</taxon>
    </lineage>
</organism>
<dbReference type="KEGG" id="cbv:U729_2611"/>
<dbReference type="HOGENOM" id="CLU_1755675_0_0_9"/>
<reference evidence="2 3" key="1">
    <citation type="journal article" date="2015" name="Infect. Genet. Evol.">
        <title>Genomic sequences of six botulinum neurotoxin-producing strains representing three clostridial species illustrate the mobility and diversity of botulinum neurotoxin genes.</title>
        <authorList>
            <person name="Smith T.J."/>
            <person name="Hill K.K."/>
            <person name="Xie G."/>
            <person name="Foley B.T."/>
            <person name="Williamson C.H."/>
            <person name="Foster J.T."/>
            <person name="Johnson S.L."/>
            <person name="Chertkov O."/>
            <person name="Teshima H."/>
            <person name="Gibbons H.S."/>
            <person name="Johnsky L.A."/>
            <person name="Karavis M.A."/>
            <person name="Smith L.A."/>
        </authorList>
    </citation>
    <scope>NUCLEOTIDE SEQUENCE [LARGE SCALE GENOMIC DNA]</scope>
    <source>
        <strain evidence="2">Sullivan</strain>
    </source>
</reference>
<evidence type="ECO:0000313" key="3">
    <source>
        <dbReference type="Proteomes" id="UP000030635"/>
    </source>
</evidence>
<evidence type="ECO:0008006" key="4">
    <source>
        <dbReference type="Google" id="ProtNLM"/>
    </source>
</evidence>
<dbReference type="eggNOG" id="ENOG5032SJY">
    <property type="taxonomic scope" value="Bacteria"/>
</dbReference>
<accession>A0A0A7FUF8</accession>
<dbReference type="OrthoDB" id="2043960at2"/>
<name>A0A0A7FUF8_9CLOT</name>